<dbReference type="SUPFAM" id="SSF46785">
    <property type="entry name" value="Winged helix' DNA-binding domain"/>
    <property type="match status" value="1"/>
</dbReference>
<keyword evidence="3" id="KW-0238">DNA-binding</keyword>
<name>A9I5B8_BORPD</name>
<evidence type="ECO:0000256" key="1">
    <source>
        <dbReference type="ARBA" id="ARBA00009437"/>
    </source>
</evidence>
<keyword evidence="7" id="KW-1185">Reference proteome</keyword>
<keyword evidence="4" id="KW-0804">Transcription</keyword>
<dbReference type="GO" id="GO:0003700">
    <property type="term" value="F:DNA-binding transcription factor activity"/>
    <property type="evidence" value="ECO:0007669"/>
    <property type="project" value="InterPro"/>
</dbReference>
<keyword evidence="2" id="KW-0805">Transcription regulation</keyword>
<evidence type="ECO:0000313" key="6">
    <source>
        <dbReference type="EMBL" id="CAP41083.1"/>
    </source>
</evidence>
<dbReference type="Pfam" id="PF00126">
    <property type="entry name" value="HTH_1"/>
    <property type="match status" value="1"/>
</dbReference>
<dbReference type="PROSITE" id="PS50931">
    <property type="entry name" value="HTH_LYSR"/>
    <property type="match status" value="1"/>
</dbReference>
<sequence length="302" mass="32346">MLDALTLDQIRTFVAVAEQGSFRAGAARLRRVQSGVSASIANLEAQLGIALFDRAGHRPALTPQGRALLVNARDILLRVDAMRARARGFGEGVELELALVVDTLFPLHQIGAALAELQAAYPSVAIRLDIEPLGGPLQALLEQRCTLAIMAGENFRDPRIAFEALSEVNQVAVVAVGHPLAARAQGEHIGAAELADHVQIVLADPTPHSSGRDFGVMSPRTYRVGNQDAKHALILAGVGWGRLPEWQVRRDLDEARLVRVRTPVLGRNSAAVSEIYLAHRLDAPLGPAARSLAAILGRLCAR</sequence>
<evidence type="ECO:0000313" key="7">
    <source>
        <dbReference type="Proteomes" id="UP000001225"/>
    </source>
</evidence>
<dbReference type="AlphaFoldDB" id="A9I5B8"/>
<dbReference type="InterPro" id="IPR000847">
    <property type="entry name" value="LysR_HTH_N"/>
</dbReference>
<dbReference type="EMBL" id="AM902716">
    <property type="protein sequence ID" value="CAP41083.1"/>
    <property type="molecule type" value="Genomic_DNA"/>
</dbReference>
<proteinExistence type="inferred from homology"/>
<protein>
    <submittedName>
        <fullName evidence="6">Transcriptional regulator, LysR-family</fullName>
    </submittedName>
</protein>
<organism evidence="6 7">
    <name type="scientific">Bordetella petrii (strain ATCC BAA-461 / DSM 12804 / CCUG 43448 / CIP 107267 / Se-1111R)</name>
    <dbReference type="NCBI Taxonomy" id="340100"/>
    <lineage>
        <taxon>Bacteria</taxon>
        <taxon>Pseudomonadati</taxon>
        <taxon>Pseudomonadota</taxon>
        <taxon>Betaproteobacteria</taxon>
        <taxon>Burkholderiales</taxon>
        <taxon>Alcaligenaceae</taxon>
        <taxon>Bordetella</taxon>
    </lineage>
</organism>
<dbReference type="KEGG" id="bpt:Bpet0751"/>
<dbReference type="InterPro" id="IPR005119">
    <property type="entry name" value="LysR_subst-bd"/>
</dbReference>
<accession>A9I5B8</accession>
<evidence type="ECO:0000259" key="5">
    <source>
        <dbReference type="PROSITE" id="PS50931"/>
    </source>
</evidence>
<reference evidence="6 7" key="1">
    <citation type="journal article" date="2008" name="BMC Genomics">
        <title>The missing link: Bordetella petrii is endowed with both the metabolic versatility of environmental bacteria and virulence traits of pathogenic Bordetellae.</title>
        <authorList>
            <person name="Gross R."/>
            <person name="Guzman C.A."/>
            <person name="Sebaihia M."/>
            <person name="Martins Dos Santos V.A."/>
            <person name="Pieper D.H."/>
            <person name="Koebnik R."/>
            <person name="Lechner M."/>
            <person name="Bartels D."/>
            <person name="Buhrmester J."/>
            <person name="Choudhuri J.V."/>
            <person name="Ebensen T."/>
            <person name="Gaigalat L."/>
            <person name="Herrmann S."/>
            <person name="Khachane A.N."/>
            <person name="Larisch C."/>
            <person name="Link S."/>
            <person name="Linke B."/>
            <person name="Meyer F."/>
            <person name="Mormann S."/>
            <person name="Nakunst D."/>
            <person name="Rueckert C."/>
            <person name="Schneiker-Bekel S."/>
            <person name="Schulze K."/>
            <person name="Vorhoelter F.J."/>
            <person name="Yevsa T."/>
            <person name="Engle J.T."/>
            <person name="Goldman W.E."/>
            <person name="Puehler A."/>
            <person name="Goebel U.B."/>
            <person name="Goesmann A."/>
            <person name="Bloecker H."/>
            <person name="Kaiser O."/>
            <person name="Martinez-Arias R."/>
        </authorList>
    </citation>
    <scope>NUCLEOTIDE SEQUENCE [LARGE SCALE GENOMIC DNA]</scope>
    <source>
        <strain evidence="7">ATCC BAA-461 / DSM 12804 / CCUG 43448 / CIP 107267 / Se-1111R</strain>
    </source>
</reference>
<dbReference type="PANTHER" id="PTHR30126:SF91">
    <property type="entry name" value="LYSR FAMILY TRANSCRIPTIONAL REGULATOR"/>
    <property type="match status" value="1"/>
</dbReference>
<comment type="similarity">
    <text evidence="1">Belongs to the LysR transcriptional regulatory family.</text>
</comment>
<dbReference type="Proteomes" id="UP000001225">
    <property type="component" value="Chromosome"/>
</dbReference>
<dbReference type="eggNOG" id="COG0583">
    <property type="taxonomic scope" value="Bacteria"/>
</dbReference>
<dbReference type="Gene3D" id="1.10.10.10">
    <property type="entry name" value="Winged helix-like DNA-binding domain superfamily/Winged helix DNA-binding domain"/>
    <property type="match status" value="1"/>
</dbReference>
<dbReference type="SUPFAM" id="SSF53850">
    <property type="entry name" value="Periplasmic binding protein-like II"/>
    <property type="match status" value="1"/>
</dbReference>
<dbReference type="InterPro" id="IPR036388">
    <property type="entry name" value="WH-like_DNA-bd_sf"/>
</dbReference>
<feature type="domain" description="HTH lysR-type" evidence="5">
    <location>
        <begin position="5"/>
        <end position="62"/>
    </location>
</feature>
<evidence type="ECO:0000256" key="2">
    <source>
        <dbReference type="ARBA" id="ARBA00023015"/>
    </source>
</evidence>
<evidence type="ECO:0000256" key="3">
    <source>
        <dbReference type="ARBA" id="ARBA00023125"/>
    </source>
</evidence>
<dbReference type="FunFam" id="1.10.10.10:FF:000001">
    <property type="entry name" value="LysR family transcriptional regulator"/>
    <property type="match status" value="1"/>
</dbReference>
<evidence type="ECO:0000256" key="4">
    <source>
        <dbReference type="ARBA" id="ARBA00023163"/>
    </source>
</evidence>
<dbReference type="STRING" id="94624.Bpet0751"/>
<gene>
    <name evidence="6" type="ordered locus">Bpet0751</name>
</gene>
<dbReference type="Gene3D" id="3.40.190.290">
    <property type="match status" value="1"/>
</dbReference>
<dbReference type="Pfam" id="PF03466">
    <property type="entry name" value="LysR_substrate"/>
    <property type="match status" value="1"/>
</dbReference>
<dbReference type="InterPro" id="IPR036390">
    <property type="entry name" value="WH_DNA-bd_sf"/>
</dbReference>
<dbReference type="PANTHER" id="PTHR30126">
    <property type="entry name" value="HTH-TYPE TRANSCRIPTIONAL REGULATOR"/>
    <property type="match status" value="1"/>
</dbReference>
<dbReference type="GO" id="GO:0000976">
    <property type="term" value="F:transcription cis-regulatory region binding"/>
    <property type="evidence" value="ECO:0007669"/>
    <property type="project" value="TreeGrafter"/>
</dbReference>